<dbReference type="PANTHER" id="PTHR47320:SF1">
    <property type="entry name" value="BIFUNCTIONAL URIDYLYLTRANSFERASE_URIDYLYL-REMOVING ENZYME"/>
    <property type="match status" value="1"/>
</dbReference>
<dbReference type="Gene3D" id="1.10.3210.10">
    <property type="entry name" value="Hypothetical protein af1432"/>
    <property type="match status" value="1"/>
</dbReference>
<dbReference type="InterPro" id="IPR043519">
    <property type="entry name" value="NT_sf"/>
</dbReference>
<reference evidence="11 12" key="1">
    <citation type="submission" date="2019-03" db="EMBL/GenBank/DDBJ databases">
        <title>Genomic Encyclopedia of Type Strains, Phase IV (KMG-IV): sequencing the most valuable type-strain genomes for metagenomic binning, comparative biology and taxonomic classification.</title>
        <authorList>
            <person name="Goeker M."/>
        </authorList>
    </citation>
    <scope>NUCLEOTIDE SEQUENCE [LARGE SCALE GENOMIC DNA]</scope>
    <source>
        <strain evidence="11 12">DSM 16380</strain>
    </source>
</reference>
<feature type="domain" description="ACT" evidence="9">
    <location>
        <begin position="801"/>
        <end position="871"/>
    </location>
</feature>
<gene>
    <name evidence="8" type="primary">glnD</name>
    <name evidence="11" type="ORF">EV693_105119</name>
</gene>
<dbReference type="InterPro" id="IPR010043">
    <property type="entry name" value="UTase/UR"/>
</dbReference>
<dbReference type="NCBIfam" id="TIGR01693">
    <property type="entry name" value="UTase_glnD"/>
    <property type="match status" value="1"/>
</dbReference>
<dbReference type="AlphaFoldDB" id="A0A4R2N9L7"/>
<keyword evidence="2 8" id="KW-0548">Nucleotidyltransferase</keyword>
<dbReference type="InterPro" id="IPR045865">
    <property type="entry name" value="ACT-like_dom_sf"/>
</dbReference>
<dbReference type="EC" id="3.1.4.-" evidence="8"/>
<dbReference type="RefSeq" id="WP_132501238.1">
    <property type="nucleotide sequence ID" value="NZ_LVXA01000001.1"/>
</dbReference>
<dbReference type="Proteomes" id="UP000295537">
    <property type="component" value="Unassembled WGS sequence"/>
</dbReference>
<comment type="activity regulation">
    <text evidence="8">Uridylyltransferase (UTase) activity is inhibited by glutamine, while glutamine activates uridylyl-removing (UR) activity.</text>
</comment>
<dbReference type="EC" id="2.7.7.59" evidence="8"/>
<comment type="similarity">
    <text evidence="8">Belongs to the GlnD family.</text>
</comment>
<dbReference type="PANTHER" id="PTHR47320">
    <property type="entry name" value="BIFUNCTIONAL URIDYLYLTRANSFERASE/URIDYLYL-REMOVING ENZYME"/>
    <property type="match status" value="1"/>
</dbReference>
<evidence type="ECO:0000256" key="2">
    <source>
        <dbReference type="ARBA" id="ARBA00022695"/>
    </source>
</evidence>
<comment type="domain">
    <text evidence="8">Has four distinct domains: an N-terminal nucleotidyltransferase (NT) domain responsible for UTase activity, a central HD domain that encodes UR activity, and two C-terminal ACT domains that seem to have a role in glutamine sensing.</text>
</comment>
<evidence type="ECO:0000259" key="9">
    <source>
        <dbReference type="PROSITE" id="PS51671"/>
    </source>
</evidence>
<dbReference type="EMBL" id="SLXJ01000005">
    <property type="protein sequence ID" value="TCP17648.1"/>
    <property type="molecule type" value="Genomic_DNA"/>
</dbReference>
<dbReference type="SUPFAM" id="SSF109604">
    <property type="entry name" value="HD-domain/PDEase-like"/>
    <property type="match status" value="1"/>
</dbReference>
<organism evidence="11 12">
    <name type="scientific">Nicoletella semolina</name>
    <dbReference type="NCBI Taxonomy" id="271160"/>
    <lineage>
        <taxon>Bacteria</taxon>
        <taxon>Pseudomonadati</taxon>
        <taxon>Pseudomonadota</taxon>
        <taxon>Gammaproteobacteria</taxon>
        <taxon>Pasteurellales</taxon>
        <taxon>Pasteurellaceae</taxon>
        <taxon>Nicoletella</taxon>
    </lineage>
</organism>
<dbReference type="Pfam" id="PF01966">
    <property type="entry name" value="HD"/>
    <property type="match status" value="1"/>
</dbReference>
<dbReference type="NCBIfam" id="NF002487">
    <property type="entry name" value="PRK01759.1"/>
    <property type="match status" value="1"/>
</dbReference>
<dbReference type="CDD" id="cd04899">
    <property type="entry name" value="ACT_ACR-UUR-like_2"/>
    <property type="match status" value="1"/>
</dbReference>
<dbReference type="CDD" id="cd05401">
    <property type="entry name" value="NT_GlnE_GlnD_like"/>
    <property type="match status" value="1"/>
</dbReference>
<dbReference type="PROSITE" id="PS51671">
    <property type="entry name" value="ACT"/>
    <property type="match status" value="2"/>
</dbReference>
<evidence type="ECO:0000256" key="6">
    <source>
        <dbReference type="ARBA" id="ARBA00023268"/>
    </source>
</evidence>
<keyword evidence="4 8" id="KW-0378">Hydrolase</keyword>
<evidence type="ECO:0000256" key="7">
    <source>
        <dbReference type="ARBA" id="ARBA00047968"/>
    </source>
</evidence>
<proteinExistence type="inferred from homology"/>
<feature type="region of interest" description="Uridylyltransferase" evidence="8">
    <location>
        <begin position="1"/>
        <end position="336"/>
    </location>
</feature>
<keyword evidence="5 8" id="KW-0460">Magnesium</keyword>
<dbReference type="OrthoDB" id="9758038at2"/>
<dbReference type="InterPro" id="IPR013546">
    <property type="entry name" value="PII_UdlTrfase/GS_AdlTrfase"/>
</dbReference>
<dbReference type="GO" id="GO:0008893">
    <property type="term" value="F:guanosine-3',5'-bis(diphosphate) 3'-diphosphatase activity"/>
    <property type="evidence" value="ECO:0007669"/>
    <property type="project" value="UniProtKB-EC"/>
</dbReference>
<comment type="caution">
    <text evidence="11">The sequence shown here is derived from an EMBL/GenBank/DDBJ whole genome shotgun (WGS) entry which is preliminary data.</text>
</comment>
<dbReference type="GO" id="GO:0006808">
    <property type="term" value="P:regulation of nitrogen utilization"/>
    <property type="evidence" value="ECO:0007669"/>
    <property type="project" value="UniProtKB-UniRule"/>
</dbReference>
<dbReference type="HAMAP" id="MF_00277">
    <property type="entry name" value="PII_uridylyl_transf"/>
    <property type="match status" value="1"/>
</dbReference>
<dbReference type="InterPro" id="IPR003607">
    <property type="entry name" value="HD/PDEase_dom"/>
</dbReference>
<dbReference type="SUPFAM" id="SSF81593">
    <property type="entry name" value="Nucleotidyltransferase substrate binding subunit/domain"/>
    <property type="match status" value="1"/>
</dbReference>
<dbReference type="SMART" id="SM00471">
    <property type="entry name" value="HDc"/>
    <property type="match status" value="1"/>
</dbReference>
<sequence length="871" mass="101215">MNSNNLKIELLHFNQHQKAQFSENEFAQTNIIQLLQQRSAFYDQWLAKLWQDYGLDKRIDLALIAVGGYGRQEMFPLSDLDILILSEQPLDETTQAQCTALFNLLWDCKLQLGTAIRTIDECISVGKSEISVATNMLEGRFLCGNASLWQQLLIRLNQDDFWAIGDFLQAKREEQQARYHRYNNTSYNLEPDLKHSPGGLRDLHLLCWIMLRHYGIHSLEDLYQKGILFPEEFDELKQAQNVLFRMRFGLHLQLKRYDNRLRFDRQLQLSQQLGYQTPNSQTQQNNQAVEAMMKTFYQATQSISQLCQLILSSFEQQGSSLEEQKKPLQKNHEKRPLDCHFFIQQQTIDCQHYSIFQQQPLCILDLFFYLTQYPATTASPLMLRHLRLSLQKLTTPLSHQPQARERFIRLFSQPNFVKKAIAPMHQLGVLSAYLPQWQSIKGLMQFDLFHLYTVDEHTIRVMLKLESFLDNNNAPKHPLCCRIFPTLPNKPLLYLAALFHDIAKGRGGDHAEEGAKDIQQFAELHGFTPHESDEMAWLVAQHLTMSITAQRRDIHDPSIIREFAKIVQNQTALMALTCLTVADICATNETLWNDWKRTLFRDLFQLTQHQLQLGEKQINYQKIAIAHRNEAQEQLKLILTPQQHQFSQQFWQQCPENYFMRHTPTQLVWHALSFSKKPRIPMVLISNQFARGATEIFVYCQDQPQLFTRIAHSLNQKKVSILDAQIMTGESSLVFDSFIVAEQNGKALNLQRCQQIQKALLSTINQSKDWRPLSKKMIKHHTFQHKTEIRFFANSMPNQTACEISTSDREGLLVQIGHIFNQLELNLLNAKISTTGERAEDFFVLTTKSCQALTLEQQLQLKQAIIAELTV</sequence>
<evidence type="ECO:0000313" key="12">
    <source>
        <dbReference type="Proteomes" id="UP000295537"/>
    </source>
</evidence>
<dbReference type="GO" id="GO:0008773">
    <property type="term" value="F:[protein-PII] uridylyltransferase activity"/>
    <property type="evidence" value="ECO:0007669"/>
    <property type="project" value="UniProtKB-UniRule"/>
</dbReference>
<dbReference type="InterPro" id="IPR006674">
    <property type="entry name" value="HD_domain"/>
</dbReference>
<comment type="caution">
    <text evidence="8">Lacks conserved residue(s) required for the propagation of feature annotation.</text>
</comment>
<evidence type="ECO:0000256" key="3">
    <source>
        <dbReference type="ARBA" id="ARBA00022737"/>
    </source>
</evidence>
<dbReference type="Pfam" id="PF08335">
    <property type="entry name" value="GlnD_UR_UTase"/>
    <property type="match status" value="1"/>
</dbReference>
<accession>A0A4R2N9L7</accession>
<dbReference type="PIRSF" id="PIRSF006288">
    <property type="entry name" value="PII_uridyltransf"/>
    <property type="match status" value="1"/>
</dbReference>
<feature type="domain" description="HD" evidence="10">
    <location>
        <begin position="454"/>
        <end position="576"/>
    </location>
</feature>
<keyword evidence="1 8" id="KW-0808">Transferase</keyword>
<name>A0A4R2N9L7_9PAST</name>
<dbReference type="GO" id="GO:0008081">
    <property type="term" value="F:phosphoric diester hydrolase activity"/>
    <property type="evidence" value="ECO:0007669"/>
    <property type="project" value="UniProtKB-UniRule"/>
</dbReference>
<dbReference type="InterPro" id="IPR002912">
    <property type="entry name" value="ACT_dom"/>
</dbReference>
<evidence type="ECO:0000259" key="10">
    <source>
        <dbReference type="PROSITE" id="PS51831"/>
    </source>
</evidence>
<comment type="catalytic activity">
    <reaction evidence="8">
        <text>[protein-PII]-L-tyrosine + UTP = [protein-PII]-uridylyl-L-tyrosine + diphosphate</text>
        <dbReference type="Rhea" id="RHEA:13673"/>
        <dbReference type="Rhea" id="RHEA-COMP:12147"/>
        <dbReference type="Rhea" id="RHEA-COMP:12148"/>
        <dbReference type="ChEBI" id="CHEBI:33019"/>
        <dbReference type="ChEBI" id="CHEBI:46398"/>
        <dbReference type="ChEBI" id="CHEBI:46858"/>
        <dbReference type="ChEBI" id="CHEBI:90602"/>
        <dbReference type="EC" id="2.7.7.59"/>
    </reaction>
</comment>
<comment type="function">
    <text evidence="8">Modifies, by uridylylation and deuridylylation, the PII regulatory proteins (GlnB and homologs), in response to the nitrogen status of the cell that GlnD senses through the glutamine level. Under low glutamine levels, catalyzes the conversion of the PII proteins and UTP to PII-UMP and PPi, while under higher glutamine levels, GlnD hydrolyzes PII-UMP to PII and UMP (deuridylylation). Thus, controls uridylylation state and activity of the PII proteins, and plays an important role in the regulation of nitrogen metabolism.</text>
</comment>
<evidence type="ECO:0000313" key="11">
    <source>
        <dbReference type="EMBL" id="TCP17648.1"/>
    </source>
</evidence>
<keyword evidence="3" id="KW-0677">Repeat</keyword>
<dbReference type="PROSITE" id="PS51831">
    <property type="entry name" value="HD"/>
    <property type="match status" value="1"/>
</dbReference>
<evidence type="ECO:0000256" key="8">
    <source>
        <dbReference type="HAMAP-Rule" id="MF_00277"/>
    </source>
</evidence>
<evidence type="ECO:0000256" key="1">
    <source>
        <dbReference type="ARBA" id="ARBA00022679"/>
    </source>
</evidence>
<evidence type="ECO:0000256" key="4">
    <source>
        <dbReference type="ARBA" id="ARBA00022801"/>
    </source>
</evidence>
<keyword evidence="6 8" id="KW-0511">Multifunctional enzyme</keyword>
<feature type="domain" description="ACT" evidence="9">
    <location>
        <begin position="695"/>
        <end position="775"/>
    </location>
</feature>
<comment type="cofactor">
    <cofactor evidence="8">
        <name>Mg(2+)</name>
        <dbReference type="ChEBI" id="CHEBI:18420"/>
    </cofactor>
</comment>
<dbReference type="CDD" id="cd00077">
    <property type="entry name" value="HDc"/>
    <property type="match status" value="1"/>
</dbReference>
<protein>
    <recommendedName>
        <fullName evidence="8">Bifunctional uridylyltransferase/uridylyl-removing enzyme</fullName>
        <shortName evidence="8">UTase/UR</shortName>
    </recommendedName>
    <alternativeName>
        <fullName evidence="8">Bifunctional [protein-PII] modification enzyme</fullName>
    </alternativeName>
    <alternativeName>
        <fullName evidence="8">Bifunctional nitrogen sensor protein</fullName>
    </alternativeName>
    <domain>
        <recommendedName>
            <fullName evidence="8">[Protein-PII] uridylyltransferase</fullName>
            <shortName evidence="8">PII uridylyltransferase</shortName>
            <shortName evidence="8">UTase</shortName>
            <ecNumber evidence="8">2.7.7.59</ecNumber>
        </recommendedName>
    </domain>
    <domain>
        <recommendedName>
            <fullName evidence="8">[Protein-PII]-UMP uridylyl-removing enzyme</fullName>
            <shortName evidence="8">UR</shortName>
            <ecNumber evidence="8">3.1.4.-</ecNumber>
        </recommendedName>
    </domain>
</protein>
<dbReference type="SUPFAM" id="SSF81301">
    <property type="entry name" value="Nucleotidyltransferase"/>
    <property type="match status" value="1"/>
</dbReference>
<dbReference type="SUPFAM" id="SSF55021">
    <property type="entry name" value="ACT-like"/>
    <property type="match status" value="2"/>
</dbReference>
<comment type="catalytic activity">
    <reaction evidence="8">
        <text>[protein-PII]-uridylyl-L-tyrosine + H2O = [protein-PII]-L-tyrosine + UMP + H(+)</text>
        <dbReference type="Rhea" id="RHEA:48600"/>
        <dbReference type="Rhea" id="RHEA-COMP:12147"/>
        <dbReference type="Rhea" id="RHEA-COMP:12148"/>
        <dbReference type="ChEBI" id="CHEBI:15377"/>
        <dbReference type="ChEBI" id="CHEBI:15378"/>
        <dbReference type="ChEBI" id="CHEBI:46858"/>
        <dbReference type="ChEBI" id="CHEBI:57865"/>
        <dbReference type="ChEBI" id="CHEBI:90602"/>
    </reaction>
</comment>
<dbReference type="CDD" id="cd04900">
    <property type="entry name" value="ACT_UUR-like_1"/>
    <property type="match status" value="1"/>
</dbReference>
<evidence type="ECO:0000256" key="5">
    <source>
        <dbReference type="ARBA" id="ARBA00022842"/>
    </source>
</evidence>
<keyword evidence="12" id="KW-1185">Reference proteome</keyword>
<comment type="catalytic activity">
    <reaction evidence="7">
        <text>guanosine 3',5'-bis(diphosphate) + H2O = GDP + diphosphate + H(+)</text>
        <dbReference type="Rhea" id="RHEA:14253"/>
        <dbReference type="ChEBI" id="CHEBI:15377"/>
        <dbReference type="ChEBI" id="CHEBI:15378"/>
        <dbReference type="ChEBI" id="CHEBI:33019"/>
        <dbReference type="ChEBI" id="CHEBI:58189"/>
        <dbReference type="ChEBI" id="CHEBI:77828"/>
        <dbReference type="EC" id="3.1.7.2"/>
    </reaction>
</comment>